<dbReference type="EMBL" id="MSKW01000015">
    <property type="protein sequence ID" value="OLO76373.1"/>
    <property type="molecule type" value="Genomic_DNA"/>
</dbReference>
<feature type="region of interest" description="Disordered" evidence="5">
    <location>
        <begin position="1"/>
        <end position="38"/>
    </location>
</feature>
<accession>A0A1Q8X7T4</accession>
<name>A0A1Q8X7T4_9ACTO</name>
<evidence type="ECO:0000256" key="5">
    <source>
        <dbReference type="SAM" id="MobiDB-lite"/>
    </source>
</evidence>
<dbReference type="AlphaFoldDB" id="A0A1Q8X7T4"/>
<feature type="domain" description="ABC transporter" evidence="6">
    <location>
        <begin position="42"/>
        <end position="292"/>
    </location>
</feature>
<proteinExistence type="inferred from homology"/>
<dbReference type="NCBIfam" id="TIGR01727">
    <property type="entry name" value="oligo_HPY"/>
    <property type="match status" value="2"/>
</dbReference>
<dbReference type="SUPFAM" id="SSF52540">
    <property type="entry name" value="P-loop containing nucleoside triphosphate hydrolases"/>
    <property type="match status" value="2"/>
</dbReference>
<dbReference type="SMART" id="SM00382">
    <property type="entry name" value="AAA"/>
    <property type="match status" value="2"/>
</dbReference>
<dbReference type="GO" id="GO:0005524">
    <property type="term" value="F:ATP binding"/>
    <property type="evidence" value="ECO:0007669"/>
    <property type="project" value="UniProtKB-KW"/>
</dbReference>
<evidence type="ECO:0000313" key="8">
    <source>
        <dbReference type="Proteomes" id="UP000186769"/>
    </source>
</evidence>
<feature type="domain" description="ABC transporter" evidence="6">
    <location>
        <begin position="404"/>
        <end position="654"/>
    </location>
</feature>
<evidence type="ECO:0000256" key="1">
    <source>
        <dbReference type="ARBA" id="ARBA00005417"/>
    </source>
</evidence>
<dbReference type="GO" id="GO:0016887">
    <property type="term" value="F:ATP hydrolysis activity"/>
    <property type="evidence" value="ECO:0007669"/>
    <property type="project" value="InterPro"/>
</dbReference>
<keyword evidence="3" id="KW-0547">Nucleotide-binding</keyword>
<reference evidence="7 8" key="1">
    <citation type="submission" date="2016-12" db="EMBL/GenBank/DDBJ databases">
        <title>Genomic comparison of strains in the 'Actinomyces naeslundii' group.</title>
        <authorList>
            <person name="Mughal S.R."/>
            <person name="Do T."/>
            <person name="Gilbert S.C."/>
            <person name="Witherden E.A."/>
            <person name="Didelot X."/>
            <person name="Beighton D."/>
        </authorList>
    </citation>
    <scope>NUCLEOTIDE SEQUENCE [LARGE SCALE GENOMIC DNA]</scope>
    <source>
        <strain evidence="7 8">G53E</strain>
    </source>
</reference>
<dbReference type="CDD" id="cd03257">
    <property type="entry name" value="ABC_NikE_OppD_transporters"/>
    <property type="match status" value="2"/>
</dbReference>
<organism evidence="7 8">
    <name type="scientific">Actinomyces oris</name>
    <dbReference type="NCBI Taxonomy" id="544580"/>
    <lineage>
        <taxon>Bacteria</taxon>
        <taxon>Bacillati</taxon>
        <taxon>Actinomycetota</taxon>
        <taxon>Actinomycetes</taxon>
        <taxon>Actinomycetales</taxon>
        <taxon>Actinomycetaceae</taxon>
        <taxon>Actinomyces</taxon>
    </lineage>
</organism>
<dbReference type="Pfam" id="PF08352">
    <property type="entry name" value="oligo_HPY"/>
    <property type="match status" value="2"/>
</dbReference>
<evidence type="ECO:0000313" key="7">
    <source>
        <dbReference type="EMBL" id="OLO76373.1"/>
    </source>
</evidence>
<dbReference type="NCBIfam" id="NF007739">
    <property type="entry name" value="PRK10419.1"/>
    <property type="match status" value="2"/>
</dbReference>
<dbReference type="Proteomes" id="UP000186769">
    <property type="component" value="Unassembled WGS sequence"/>
</dbReference>
<feature type="compositionally biased region" description="Low complexity" evidence="5">
    <location>
        <begin position="1"/>
        <end position="19"/>
    </location>
</feature>
<evidence type="ECO:0000256" key="4">
    <source>
        <dbReference type="ARBA" id="ARBA00022840"/>
    </source>
</evidence>
<dbReference type="GO" id="GO:0055085">
    <property type="term" value="P:transmembrane transport"/>
    <property type="evidence" value="ECO:0007669"/>
    <property type="project" value="UniProtKB-ARBA"/>
</dbReference>
<evidence type="ECO:0000256" key="2">
    <source>
        <dbReference type="ARBA" id="ARBA00022448"/>
    </source>
</evidence>
<dbReference type="PANTHER" id="PTHR43776:SF7">
    <property type="entry name" value="D,D-DIPEPTIDE TRANSPORT ATP-BINDING PROTEIN DDPF-RELATED"/>
    <property type="match status" value="1"/>
</dbReference>
<evidence type="ECO:0000259" key="6">
    <source>
        <dbReference type="PROSITE" id="PS50893"/>
    </source>
</evidence>
<dbReference type="GO" id="GO:0015833">
    <property type="term" value="P:peptide transport"/>
    <property type="evidence" value="ECO:0007669"/>
    <property type="project" value="InterPro"/>
</dbReference>
<dbReference type="InterPro" id="IPR003439">
    <property type="entry name" value="ABC_transporter-like_ATP-bd"/>
</dbReference>
<dbReference type="InterPro" id="IPR003593">
    <property type="entry name" value="AAA+_ATPase"/>
</dbReference>
<dbReference type="InterPro" id="IPR050319">
    <property type="entry name" value="ABC_transp_ATP-bind"/>
</dbReference>
<dbReference type="Gene3D" id="3.40.50.300">
    <property type="entry name" value="P-loop containing nucleotide triphosphate hydrolases"/>
    <property type="match status" value="2"/>
</dbReference>
<sequence length="735" mass="79307">MSSTSSTRTSAESTKSAAAVPAVDARRGDDALPDPTSAAPLLEVSDLKVSFPSEDGRVNAVRGVNLSVARGEVLALVGESGSGKSVTSTAVMGLLDESAEVTGSVRLHGTELLGRPDGYMSRIRGSQVAMVFQDPLSALTPVYTVGAQIVEALRIHQPGMSEADAHKRAVELLDLVGIPNPQVRAKAYPHEFSGGMRQRAVIAIAIANDPDLIIADEPTTALDVTIQAQILDVLRTAQKETGAGVIMITHDLGVVAGMADRVAVMYAGRIVETGDVDDIFYRSRMPYTIGLLGSLPRLDARKDSALATLEGNPPSLLELPRGCPFIPRCPMAQAECAQEEPELTLVERDGTDGQEAGSGAQYSACHRRDEIERDQLDYSHIYPVPALKTPETMSLPHAERPEVLRVTDLVKEFPLMKGAVFKRRVGTVHAVDGVSFDVRRGETLALVGESGCGKTTTLMEVLSLQAPQEGRIVVLGKDTADLGRAQRRQVRRDLQIVFQDPMASLDPRLPIFDIIAEPLRANGWKKADIGPRIEELMGLVGLEPSHANRYPRNFSGGQRQRIGIARALALEPSLLVLDEPVSALDVSIQAGVINLLDELRATMGLSYLFVAHDLSVVRHIADRVAVMYLGRIVEIGDVDTIFEAPAHPYTQALLSAIPIPDPAKERGRSRIVLEGDMPSPANPPSGCRFRTRCPKFASGLTDDERSACLGAMPEFRSQGEDHEVACYYPERTAVF</sequence>
<dbReference type="InterPro" id="IPR027417">
    <property type="entry name" value="P-loop_NTPase"/>
</dbReference>
<dbReference type="FunFam" id="3.40.50.300:FF:000016">
    <property type="entry name" value="Oligopeptide ABC transporter ATP-binding component"/>
    <property type="match status" value="2"/>
</dbReference>
<dbReference type="NCBIfam" id="NF008453">
    <property type="entry name" value="PRK11308.1"/>
    <property type="match status" value="2"/>
</dbReference>
<keyword evidence="4 7" id="KW-0067">ATP-binding</keyword>
<gene>
    <name evidence="7" type="ORF">BKH15_08295</name>
</gene>
<dbReference type="PROSITE" id="PS50893">
    <property type="entry name" value="ABC_TRANSPORTER_2"/>
    <property type="match status" value="2"/>
</dbReference>
<dbReference type="InterPro" id="IPR013563">
    <property type="entry name" value="Oligopep_ABC_C"/>
</dbReference>
<dbReference type="InterPro" id="IPR017871">
    <property type="entry name" value="ABC_transporter-like_CS"/>
</dbReference>
<evidence type="ECO:0000256" key="3">
    <source>
        <dbReference type="ARBA" id="ARBA00022741"/>
    </source>
</evidence>
<keyword evidence="2" id="KW-0813">Transport</keyword>
<comment type="similarity">
    <text evidence="1">Belongs to the ABC transporter superfamily.</text>
</comment>
<dbReference type="Pfam" id="PF00005">
    <property type="entry name" value="ABC_tran"/>
    <property type="match status" value="2"/>
</dbReference>
<dbReference type="PANTHER" id="PTHR43776">
    <property type="entry name" value="TRANSPORT ATP-BINDING PROTEIN"/>
    <property type="match status" value="1"/>
</dbReference>
<comment type="caution">
    <text evidence="7">The sequence shown here is derived from an EMBL/GenBank/DDBJ whole genome shotgun (WGS) entry which is preliminary data.</text>
</comment>
<protein>
    <submittedName>
        <fullName evidence="7">Peptide ABC transporter ATP-binding protein</fullName>
    </submittedName>
</protein>
<dbReference type="RefSeq" id="WP_075414921.1">
    <property type="nucleotide sequence ID" value="NZ_MSKW01000015.1"/>
</dbReference>
<dbReference type="PROSITE" id="PS00211">
    <property type="entry name" value="ABC_TRANSPORTER_1"/>
    <property type="match status" value="2"/>
</dbReference>